<organism evidence="2 3">
    <name type="scientific">Kaustia mangrovi</name>
    <dbReference type="NCBI Taxonomy" id="2593653"/>
    <lineage>
        <taxon>Bacteria</taxon>
        <taxon>Pseudomonadati</taxon>
        <taxon>Pseudomonadota</taxon>
        <taxon>Alphaproteobacteria</taxon>
        <taxon>Hyphomicrobiales</taxon>
        <taxon>Parvibaculaceae</taxon>
        <taxon>Kaustia</taxon>
    </lineage>
</organism>
<evidence type="ECO:0000313" key="3">
    <source>
        <dbReference type="Proteomes" id="UP000593594"/>
    </source>
</evidence>
<keyword evidence="3" id="KW-1185">Reference proteome</keyword>
<sequence length="270" mass="31006">MQNEPLPRNLAFLCSYHSSIAAVCRRLGINRQQFNKYLSGQSWPSRRNMRRICDFFGVSEDELLMEHRHFAEIVGLKHRLPIAHASSEILAHIEDLYRGSGDLGRYVGYYFRYFYSFGHAGKIIRGLVAIYEKNGRYYWRSIERLRSNGRYGVEISKCSGTVLLLGDRIFVLEYETLLKSSITQVILYQSYRTSPTYLIGIQTGMPLLRGRKPAASIVLLEYLGQSIDHRKALNSCGLFDDTDAAIDASIRSMIVNRIEPERFVLETEDA</sequence>
<dbReference type="KEGG" id="kmn:HW532_02770"/>
<evidence type="ECO:0000313" key="2">
    <source>
        <dbReference type="EMBL" id="QPC41734.1"/>
    </source>
</evidence>
<gene>
    <name evidence="2" type="ORF">HW532_02770</name>
</gene>
<feature type="domain" description="HTH cro/C1-type" evidence="1">
    <location>
        <begin position="19"/>
        <end position="63"/>
    </location>
</feature>
<dbReference type="Proteomes" id="UP000593594">
    <property type="component" value="Chromosome"/>
</dbReference>
<dbReference type="RefSeq" id="WP_213162957.1">
    <property type="nucleotide sequence ID" value="NZ_CP058214.1"/>
</dbReference>
<dbReference type="Gene3D" id="1.10.260.40">
    <property type="entry name" value="lambda repressor-like DNA-binding domains"/>
    <property type="match status" value="1"/>
</dbReference>
<dbReference type="PROSITE" id="PS50943">
    <property type="entry name" value="HTH_CROC1"/>
    <property type="match status" value="1"/>
</dbReference>
<dbReference type="InterPro" id="IPR001387">
    <property type="entry name" value="Cro/C1-type_HTH"/>
</dbReference>
<proteinExistence type="predicted"/>
<evidence type="ECO:0000259" key="1">
    <source>
        <dbReference type="PROSITE" id="PS50943"/>
    </source>
</evidence>
<dbReference type="SUPFAM" id="SSF47413">
    <property type="entry name" value="lambda repressor-like DNA-binding domains"/>
    <property type="match status" value="1"/>
</dbReference>
<accession>A0A7S8C1N3</accession>
<protein>
    <submittedName>
        <fullName evidence="2">Helix-turn-helix transcriptional regulator</fullName>
    </submittedName>
</protein>
<reference evidence="2 3" key="1">
    <citation type="submission" date="2020-06" db="EMBL/GenBank/DDBJ databases">
        <title>Genome sequence of 2 isolates from Red Sea Mangroves.</title>
        <authorList>
            <person name="Sefrji F."/>
            <person name="Michoud G."/>
            <person name="Merlino G."/>
            <person name="Daffonchio D."/>
        </authorList>
    </citation>
    <scope>NUCLEOTIDE SEQUENCE [LARGE SCALE GENOMIC DNA]</scope>
    <source>
        <strain evidence="2 3">R1DC25</strain>
    </source>
</reference>
<dbReference type="InterPro" id="IPR010982">
    <property type="entry name" value="Lambda_DNA-bd_dom_sf"/>
</dbReference>
<dbReference type="AlphaFoldDB" id="A0A7S8C1N3"/>
<dbReference type="CDD" id="cd00093">
    <property type="entry name" value="HTH_XRE"/>
    <property type="match status" value="1"/>
</dbReference>
<dbReference type="Pfam" id="PF13560">
    <property type="entry name" value="HTH_31"/>
    <property type="match status" value="1"/>
</dbReference>
<dbReference type="EMBL" id="CP058214">
    <property type="protein sequence ID" value="QPC41734.1"/>
    <property type="molecule type" value="Genomic_DNA"/>
</dbReference>
<dbReference type="GO" id="GO:0003677">
    <property type="term" value="F:DNA binding"/>
    <property type="evidence" value="ECO:0007669"/>
    <property type="project" value="InterPro"/>
</dbReference>
<name>A0A7S8C1N3_9HYPH</name>